<protein>
    <recommendedName>
        <fullName evidence="3">HPt domain-containing protein</fullName>
    </recommendedName>
</protein>
<comment type="caution">
    <text evidence="1">The sequence shown here is derived from an EMBL/GenBank/DDBJ whole genome shotgun (WGS) entry which is preliminary data.</text>
</comment>
<dbReference type="InterPro" id="IPR036641">
    <property type="entry name" value="HPT_dom_sf"/>
</dbReference>
<dbReference type="Gene3D" id="1.20.120.160">
    <property type="entry name" value="HPT domain"/>
    <property type="match status" value="1"/>
</dbReference>
<dbReference type="OrthoDB" id="686696at2"/>
<evidence type="ECO:0008006" key="3">
    <source>
        <dbReference type="Google" id="ProtNLM"/>
    </source>
</evidence>
<proteinExistence type="predicted"/>
<evidence type="ECO:0000313" key="1">
    <source>
        <dbReference type="EMBL" id="RBL90287.1"/>
    </source>
</evidence>
<keyword evidence="2" id="KW-1185">Reference proteome</keyword>
<dbReference type="EMBL" id="QFFJ01000002">
    <property type="protein sequence ID" value="RBL90287.1"/>
    <property type="molecule type" value="Genomic_DNA"/>
</dbReference>
<name>A0A365XV92_9BACT</name>
<dbReference type="SUPFAM" id="SSF47226">
    <property type="entry name" value="Histidine-containing phosphotransfer domain, HPT domain"/>
    <property type="match status" value="1"/>
</dbReference>
<dbReference type="Proteomes" id="UP000253410">
    <property type="component" value="Unassembled WGS sequence"/>
</dbReference>
<sequence length="126" mass="14404">MISIPFDERLDTAILNRVYAGNAQYAEHIFAHYLEGIDQYLTQITVSMKNCDYKQGAITSHLLVNWMNGVGLTELQPILKTMEEQFQQGKKEDLPQSLAALTAAEKEKRPIVEAQHIRLQELLSMR</sequence>
<gene>
    <name evidence="1" type="ORF">DF182_27875</name>
</gene>
<reference evidence="1 2" key="1">
    <citation type="submission" date="2018-05" db="EMBL/GenBank/DDBJ databases">
        <title>Chitinophaga sp. K3CV102501T nov., isolated from isolated from a monsoon evergreen broad-leaved forest soil.</title>
        <authorList>
            <person name="Lv Y."/>
        </authorList>
    </citation>
    <scope>NUCLEOTIDE SEQUENCE [LARGE SCALE GENOMIC DNA]</scope>
    <source>
        <strain evidence="1 2">GDMCC 1.1325</strain>
    </source>
</reference>
<evidence type="ECO:0000313" key="2">
    <source>
        <dbReference type="Proteomes" id="UP000253410"/>
    </source>
</evidence>
<dbReference type="RefSeq" id="WP_113619037.1">
    <property type="nucleotide sequence ID" value="NZ_QFFJ01000002.1"/>
</dbReference>
<dbReference type="GO" id="GO:0000160">
    <property type="term" value="P:phosphorelay signal transduction system"/>
    <property type="evidence" value="ECO:0007669"/>
    <property type="project" value="InterPro"/>
</dbReference>
<dbReference type="AlphaFoldDB" id="A0A365XV92"/>
<accession>A0A365XV92</accession>
<organism evidence="1 2">
    <name type="scientific">Chitinophaga flava</name>
    <dbReference type="NCBI Taxonomy" id="2259036"/>
    <lineage>
        <taxon>Bacteria</taxon>
        <taxon>Pseudomonadati</taxon>
        <taxon>Bacteroidota</taxon>
        <taxon>Chitinophagia</taxon>
        <taxon>Chitinophagales</taxon>
        <taxon>Chitinophagaceae</taxon>
        <taxon>Chitinophaga</taxon>
    </lineage>
</organism>